<dbReference type="EMBL" id="JAPDDR010000001">
    <property type="protein sequence ID" value="MCW1911991.1"/>
    <property type="molecule type" value="Genomic_DNA"/>
</dbReference>
<evidence type="ECO:0008006" key="4">
    <source>
        <dbReference type="Google" id="ProtNLM"/>
    </source>
</evidence>
<accession>A0ABT3FWL7</accession>
<dbReference type="RefSeq" id="WP_264509967.1">
    <property type="nucleotide sequence ID" value="NZ_JAPDDR010000001.1"/>
</dbReference>
<evidence type="ECO:0000256" key="1">
    <source>
        <dbReference type="SAM" id="SignalP"/>
    </source>
</evidence>
<evidence type="ECO:0000313" key="3">
    <source>
        <dbReference type="Proteomes" id="UP001165653"/>
    </source>
</evidence>
<gene>
    <name evidence="2" type="ORF">OJ996_00290</name>
</gene>
<proteinExistence type="predicted"/>
<feature type="signal peptide" evidence="1">
    <location>
        <begin position="1"/>
        <end position="20"/>
    </location>
</feature>
<dbReference type="Proteomes" id="UP001165653">
    <property type="component" value="Unassembled WGS sequence"/>
</dbReference>
<protein>
    <recommendedName>
        <fullName evidence="4">DUF3828 domain-containing protein</fullName>
    </recommendedName>
</protein>
<reference evidence="2" key="1">
    <citation type="submission" date="2022-10" db="EMBL/GenBank/DDBJ databases">
        <title>Luteolibacter sp. GHJ8, whole genome shotgun sequencing project.</title>
        <authorList>
            <person name="Zhao G."/>
            <person name="Shen L."/>
        </authorList>
    </citation>
    <scope>NUCLEOTIDE SEQUENCE</scope>
    <source>
        <strain evidence="2">GHJ8</strain>
    </source>
</reference>
<keyword evidence="1" id="KW-0732">Signal</keyword>
<organism evidence="2 3">
    <name type="scientific">Luteolibacter rhizosphaerae</name>
    <dbReference type="NCBI Taxonomy" id="2989719"/>
    <lineage>
        <taxon>Bacteria</taxon>
        <taxon>Pseudomonadati</taxon>
        <taxon>Verrucomicrobiota</taxon>
        <taxon>Verrucomicrobiia</taxon>
        <taxon>Verrucomicrobiales</taxon>
        <taxon>Verrucomicrobiaceae</taxon>
        <taxon>Luteolibacter</taxon>
    </lineage>
</organism>
<feature type="chain" id="PRO_5045485147" description="DUF3828 domain-containing protein" evidence="1">
    <location>
        <begin position="21"/>
        <end position="210"/>
    </location>
</feature>
<comment type="caution">
    <text evidence="2">The sequence shown here is derived from an EMBL/GenBank/DDBJ whole genome shotgun (WGS) entry which is preliminary data.</text>
</comment>
<dbReference type="PROSITE" id="PS51257">
    <property type="entry name" value="PROKAR_LIPOPROTEIN"/>
    <property type="match status" value="1"/>
</dbReference>
<name>A0ABT3FWL7_9BACT</name>
<evidence type="ECO:0000313" key="2">
    <source>
        <dbReference type="EMBL" id="MCW1911991.1"/>
    </source>
</evidence>
<sequence length="210" mass="22991">MIRAFLSAALISLACLPASAQVALPPEVEHSAVAAVKELGQQVVVGNHKVAIDRMYQPWKDRLAAQVPGGMKALEETMAGVGQQMAAQGISILSFRVDGKPTAYEVDSGKEEVVEDGRKVEKMIFKKWLLLVPTVTEIRIMPPAKPGDPAPKSQVWASSSFQVAISDKGKNDWTFIDGSKLRVSELRRLFFNLPENLALPEIKAEEKKVK</sequence>
<keyword evidence="3" id="KW-1185">Reference proteome</keyword>